<feature type="compositionally biased region" description="Basic and acidic residues" evidence="1">
    <location>
        <begin position="12"/>
        <end position="26"/>
    </location>
</feature>
<reference evidence="2" key="1">
    <citation type="submission" date="2020-08" db="EMBL/GenBank/DDBJ databases">
        <title>Multicomponent nature underlies the extraordinary mechanical properties of spider dragline silk.</title>
        <authorList>
            <person name="Kono N."/>
            <person name="Nakamura H."/>
            <person name="Mori M."/>
            <person name="Yoshida Y."/>
            <person name="Ohtoshi R."/>
            <person name="Malay A.D."/>
            <person name="Moran D.A.P."/>
            <person name="Tomita M."/>
            <person name="Numata K."/>
            <person name="Arakawa K."/>
        </authorList>
    </citation>
    <scope>NUCLEOTIDE SEQUENCE</scope>
</reference>
<organism evidence="2 3">
    <name type="scientific">Trichonephila inaurata madagascariensis</name>
    <dbReference type="NCBI Taxonomy" id="2747483"/>
    <lineage>
        <taxon>Eukaryota</taxon>
        <taxon>Metazoa</taxon>
        <taxon>Ecdysozoa</taxon>
        <taxon>Arthropoda</taxon>
        <taxon>Chelicerata</taxon>
        <taxon>Arachnida</taxon>
        <taxon>Araneae</taxon>
        <taxon>Araneomorphae</taxon>
        <taxon>Entelegynae</taxon>
        <taxon>Araneoidea</taxon>
        <taxon>Nephilidae</taxon>
        <taxon>Trichonephila</taxon>
        <taxon>Trichonephila inaurata</taxon>
    </lineage>
</organism>
<comment type="caution">
    <text evidence="2">The sequence shown here is derived from an EMBL/GenBank/DDBJ whole genome shotgun (WGS) entry which is preliminary data.</text>
</comment>
<feature type="compositionally biased region" description="Low complexity" evidence="1">
    <location>
        <begin position="81"/>
        <end position="95"/>
    </location>
</feature>
<evidence type="ECO:0000313" key="2">
    <source>
        <dbReference type="EMBL" id="GFY58265.1"/>
    </source>
</evidence>
<feature type="region of interest" description="Disordered" evidence="1">
    <location>
        <begin position="1"/>
        <end position="95"/>
    </location>
</feature>
<protein>
    <submittedName>
        <fullName evidence="2">Uncharacterized protein</fullName>
    </submittedName>
</protein>
<dbReference type="AlphaFoldDB" id="A0A8X6XQY7"/>
<keyword evidence="3" id="KW-1185">Reference proteome</keyword>
<dbReference type="Proteomes" id="UP000886998">
    <property type="component" value="Unassembled WGS sequence"/>
</dbReference>
<evidence type="ECO:0000313" key="3">
    <source>
        <dbReference type="Proteomes" id="UP000886998"/>
    </source>
</evidence>
<sequence length="95" mass="10766">MNPGRTRGRQPPIREMEMPTETRRDPFNPLLTSTEGPDENRLRWVTDPGFRATPSHPTNLGKPPPAPLLQPPIASPPRWTCRPSRQPRCPQQPLS</sequence>
<evidence type="ECO:0000256" key="1">
    <source>
        <dbReference type="SAM" id="MobiDB-lite"/>
    </source>
</evidence>
<proteinExistence type="predicted"/>
<feature type="compositionally biased region" description="Pro residues" evidence="1">
    <location>
        <begin position="62"/>
        <end position="75"/>
    </location>
</feature>
<name>A0A8X6XQY7_9ARAC</name>
<gene>
    <name evidence="2" type="ORF">TNIN_458131</name>
</gene>
<dbReference type="EMBL" id="BMAV01011977">
    <property type="protein sequence ID" value="GFY58265.1"/>
    <property type="molecule type" value="Genomic_DNA"/>
</dbReference>
<accession>A0A8X6XQY7</accession>